<evidence type="ECO:0000256" key="5">
    <source>
        <dbReference type="RuleBase" id="RU366062"/>
    </source>
</evidence>
<sequence length="481" mass="51347">MKFKKLVSIVSIIMLAIGTLTGCGTSKPKTSENNISTKTDIVVIGAGGAGLSAAVEAKNAGANVIVLEKMPMVGGNTLRATGGINAAGTKFQKEKNIKDSVDKFYEDTMKGGYYKNDPELVKVLTSEAAGAVEWLSNLGADLTDVGRLAGASNDRAHRPAGGGEVGSEIVKTLKKTAEDKKIDIRLNNKALEILTDDKENIKGVKASNEEGKEYTIDAKSVIITTGGFAANEEKVVKYNPSLKGFGTTNQPGATGDGIDMAEKLGADLIQMDQIQTHPTVDTKTGMMITEAVRGNGAILVNHDGKRFINELATRDVVSKATLDEKGKTAYLLFDDNVRKSLKDIESYINMDIVVQGDSVEDLAKKINIKPDILKKTVNDYNEFVKNKKDAEFNREDMPRSFGNSKYYAIEVAPAVHYTMGGIKINKNAEVIDKSGKVINGLYAAGEVTGGVQGGNRLGGNSLADIIVFGRIAGKNAANFVK</sequence>
<dbReference type="SUPFAM" id="SSF51905">
    <property type="entry name" value="FAD/NAD(P)-binding domain"/>
    <property type="match status" value="1"/>
</dbReference>
<keyword evidence="4 5" id="KW-0560">Oxidoreductase</keyword>
<dbReference type="Pfam" id="PF00890">
    <property type="entry name" value="FAD_binding_2"/>
    <property type="match status" value="1"/>
</dbReference>
<protein>
    <submittedName>
        <fullName evidence="7">Fumarate reductase flavoprotein subunit</fullName>
        <ecNumber evidence="7">1.3.5.4</ecNumber>
    </submittedName>
</protein>
<dbReference type="FunFam" id="3.90.700.10:FF:000007">
    <property type="entry name" value="NADH-dependent fumarate reductase"/>
    <property type="match status" value="1"/>
</dbReference>
<dbReference type="InterPro" id="IPR010960">
    <property type="entry name" value="Flavocytochrome_c"/>
</dbReference>
<gene>
    <name evidence="7" type="ORF">CLLI_14780</name>
</gene>
<dbReference type="Gene3D" id="3.90.700.10">
    <property type="entry name" value="Succinate dehydrogenase/fumarate reductase flavoprotein, catalytic domain"/>
    <property type="match status" value="1"/>
</dbReference>
<feature type="domain" description="FAD-dependent oxidoreductase 2 FAD-binding" evidence="6">
    <location>
        <begin position="40"/>
        <end position="462"/>
    </location>
</feature>
<evidence type="ECO:0000256" key="2">
    <source>
        <dbReference type="ARBA" id="ARBA00022630"/>
    </source>
</evidence>
<dbReference type="OrthoDB" id="9806724at2"/>
<dbReference type="RefSeq" id="WP_106063593.1">
    <property type="nucleotide sequence ID" value="NZ_PVXO01000041.1"/>
</dbReference>
<dbReference type="GO" id="GO:0010181">
    <property type="term" value="F:FMN binding"/>
    <property type="evidence" value="ECO:0007669"/>
    <property type="project" value="InterPro"/>
</dbReference>
<proteinExistence type="inferred from homology"/>
<dbReference type="AlphaFoldDB" id="A0A2T0B3Y8"/>
<evidence type="ECO:0000256" key="4">
    <source>
        <dbReference type="ARBA" id="ARBA00023002"/>
    </source>
</evidence>
<reference evidence="7 8" key="1">
    <citation type="submission" date="2018-03" db="EMBL/GenBank/DDBJ databases">
        <title>Genome sequence of Clostridium liquoris DSM 100320.</title>
        <authorList>
            <person name="Poehlein A."/>
            <person name="Daniel R."/>
        </authorList>
    </citation>
    <scope>NUCLEOTIDE SEQUENCE [LARGE SCALE GENOMIC DNA]</scope>
    <source>
        <strain evidence="7 8">DSM 100320</strain>
    </source>
</reference>
<dbReference type="PROSITE" id="PS51257">
    <property type="entry name" value="PROKAR_LIPOPROTEIN"/>
    <property type="match status" value="1"/>
</dbReference>
<dbReference type="PRINTS" id="PR00368">
    <property type="entry name" value="FADPNR"/>
</dbReference>
<evidence type="ECO:0000256" key="3">
    <source>
        <dbReference type="ARBA" id="ARBA00022827"/>
    </source>
</evidence>
<dbReference type="NCBIfam" id="TIGR01813">
    <property type="entry name" value="flavo_cyto_c"/>
    <property type="match status" value="1"/>
</dbReference>
<dbReference type="InterPro" id="IPR027477">
    <property type="entry name" value="Succ_DH/fumarate_Rdtase_cat_sf"/>
</dbReference>
<keyword evidence="2 5" id="KW-0285">Flavoprotein</keyword>
<dbReference type="Gene3D" id="3.50.50.60">
    <property type="entry name" value="FAD/NAD(P)-binding domain"/>
    <property type="match status" value="1"/>
</dbReference>
<keyword evidence="8" id="KW-1185">Reference proteome</keyword>
<dbReference type="PANTHER" id="PTHR43400:SF7">
    <property type="entry name" value="FAD-DEPENDENT OXIDOREDUCTASE 2 FAD BINDING DOMAIN-CONTAINING PROTEIN"/>
    <property type="match status" value="1"/>
</dbReference>
<keyword evidence="3 5" id="KW-0274">FAD</keyword>
<feature type="signal peptide" evidence="5">
    <location>
        <begin position="1"/>
        <end position="22"/>
    </location>
</feature>
<dbReference type="PANTHER" id="PTHR43400">
    <property type="entry name" value="FUMARATE REDUCTASE"/>
    <property type="match status" value="1"/>
</dbReference>
<comment type="cofactor">
    <cofactor evidence="1">
        <name>FAD</name>
        <dbReference type="ChEBI" id="CHEBI:57692"/>
    </cofactor>
</comment>
<dbReference type="InterPro" id="IPR003953">
    <property type="entry name" value="FAD-dep_OxRdtase_2_FAD-bd"/>
</dbReference>
<name>A0A2T0B3Y8_9CLOT</name>
<dbReference type="InterPro" id="IPR036188">
    <property type="entry name" value="FAD/NAD-bd_sf"/>
</dbReference>
<dbReference type="PRINTS" id="PR00411">
    <property type="entry name" value="PNDRDTASEI"/>
</dbReference>
<dbReference type="GO" id="GO:0033765">
    <property type="term" value="F:steroid dehydrogenase activity, acting on the CH-CH group of donors"/>
    <property type="evidence" value="ECO:0007669"/>
    <property type="project" value="UniProtKB-ARBA"/>
</dbReference>
<dbReference type="SUPFAM" id="SSF56425">
    <property type="entry name" value="Succinate dehydrogenase/fumarate reductase flavoprotein, catalytic domain"/>
    <property type="match status" value="1"/>
</dbReference>
<keyword evidence="5" id="KW-0732">Signal</keyword>
<feature type="chain" id="PRO_5039761913" evidence="5">
    <location>
        <begin position="23"/>
        <end position="481"/>
    </location>
</feature>
<evidence type="ECO:0000313" key="7">
    <source>
        <dbReference type="EMBL" id="PRR78609.1"/>
    </source>
</evidence>
<dbReference type="EMBL" id="PVXO01000041">
    <property type="protein sequence ID" value="PRR78609.1"/>
    <property type="molecule type" value="Genomic_DNA"/>
</dbReference>
<organism evidence="7 8">
    <name type="scientific">Clostridium liquoris</name>
    <dbReference type="NCBI Taxonomy" id="1289519"/>
    <lineage>
        <taxon>Bacteria</taxon>
        <taxon>Bacillati</taxon>
        <taxon>Bacillota</taxon>
        <taxon>Clostridia</taxon>
        <taxon>Eubacteriales</taxon>
        <taxon>Clostridiaceae</taxon>
        <taxon>Clostridium</taxon>
    </lineage>
</organism>
<dbReference type="EC" id="1.3.5.4" evidence="7"/>
<evidence type="ECO:0000256" key="1">
    <source>
        <dbReference type="ARBA" id="ARBA00001974"/>
    </source>
</evidence>
<comment type="caution">
    <text evidence="7">The sequence shown here is derived from an EMBL/GenBank/DDBJ whole genome shotgun (WGS) entry which is preliminary data.</text>
</comment>
<evidence type="ECO:0000259" key="6">
    <source>
        <dbReference type="Pfam" id="PF00890"/>
    </source>
</evidence>
<dbReference type="Proteomes" id="UP000239706">
    <property type="component" value="Unassembled WGS sequence"/>
</dbReference>
<accession>A0A2T0B3Y8</accession>
<comment type="similarity">
    <text evidence="5">Belongs to the FAD-dependent oxidoreductase 2 family. FRD/SDH subfamily.</text>
</comment>
<evidence type="ECO:0000313" key="8">
    <source>
        <dbReference type="Proteomes" id="UP000239706"/>
    </source>
</evidence>
<dbReference type="InterPro" id="IPR050315">
    <property type="entry name" value="FAD-oxidoreductase_2"/>
</dbReference>